<dbReference type="EMBL" id="BPLQ01006695">
    <property type="protein sequence ID" value="GIY24478.1"/>
    <property type="molecule type" value="Genomic_DNA"/>
</dbReference>
<evidence type="ECO:0000313" key="2">
    <source>
        <dbReference type="Proteomes" id="UP001054837"/>
    </source>
</evidence>
<name>A0AAV4RRE0_9ARAC</name>
<dbReference type="Proteomes" id="UP001054837">
    <property type="component" value="Unassembled WGS sequence"/>
</dbReference>
<sequence length="87" mass="9744">MYLEHNAESSSVPLSCSLKASLSPRLKKPPAVIRLVVIPLTRKGILSTLIHDKRTNLPFDYLPICGLPAFCVPLKIITLESRRDFKD</sequence>
<comment type="caution">
    <text evidence="1">The sequence shown here is derived from an EMBL/GenBank/DDBJ whole genome shotgun (WGS) entry which is preliminary data.</text>
</comment>
<evidence type="ECO:0000313" key="1">
    <source>
        <dbReference type="EMBL" id="GIY24478.1"/>
    </source>
</evidence>
<gene>
    <name evidence="1" type="ORF">CDAR_170091</name>
</gene>
<organism evidence="1 2">
    <name type="scientific">Caerostris darwini</name>
    <dbReference type="NCBI Taxonomy" id="1538125"/>
    <lineage>
        <taxon>Eukaryota</taxon>
        <taxon>Metazoa</taxon>
        <taxon>Ecdysozoa</taxon>
        <taxon>Arthropoda</taxon>
        <taxon>Chelicerata</taxon>
        <taxon>Arachnida</taxon>
        <taxon>Araneae</taxon>
        <taxon>Araneomorphae</taxon>
        <taxon>Entelegynae</taxon>
        <taxon>Araneoidea</taxon>
        <taxon>Araneidae</taxon>
        <taxon>Caerostris</taxon>
    </lineage>
</organism>
<accession>A0AAV4RRE0</accession>
<keyword evidence="2" id="KW-1185">Reference proteome</keyword>
<reference evidence="1 2" key="1">
    <citation type="submission" date="2021-06" db="EMBL/GenBank/DDBJ databases">
        <title>Caerostris darwini draft genome.</title>
        <authorList>
            <person name="Kono N."/>
            <person name="Arakawa K."/>
        </authorList>
    </citation>
    <scope>NUCLEOTIDE SEQUENCE [LARGE SCALE GENOMIC DNA]</scope>
</reference>
<dbReference type="AlphaFoldDB" id="A0AAV4RRE0"/>
<protein>
    <submittedName>
        <fullName evidence="1">Uncharacterized protein</fullName>
    </submittedName>
</protein>
<proteinExistence type="predicted"/>